<reference evidence="6" key="1">
    <citation type="submission" date="2016-07" db="EMBL/GenBank/DDBJ databases">
        <authorList>
            <person name="Florea S."/>
            <person name="Webb J.S."/>
            <person name="Jaromczyk J."/>
            <person name="Schardl C.L."/>
        </authorList>
    </citation>
    <scope>NUCLEOTIDE SEQUENCE [LARGE SCALE GENOMIC DNA]</scope>
    <source>
        <strain evidence="6">1YdBTEX2</strain>
    </source>
</reference>
<name>A0A1D3K3X0_PSEVE</name>
<dbReference type="InterPro" id="IPR029058">
    <property type="entry name" value="AB_hydrolase_fold"/>
</dbReference>
<organism evidence="5 6">
    <name type="scientific">Pseudomonas veronii 1YdBTEX2</name>
    <dbReference type="NCBI Taxonomy" id="1295141"/>
    <lineage>
        <taxon>Bacteria</taxon>
        <taxon>Pseudomonadati</taxon>
        <taxon>Pseudomonadota</taxon>
        <taxon>Gammaproteobacteria</taxon>
        <taxon>Pseudomonadales</taxon>
        <taxon>Pseudomonadaceae</taxon>
        <taxon>Pseudomonas</taxon>
    </lineage>
</organism>
<sequence>METKHFSFTTQSFCASTTANVFIHGYSAGHNLGDRTLLGNQIPQALSGDINLLAFWQSSHYSLVGTISRNVILGASRLHPAAGVAAFAADRAVHFALIRKRANRIGEALLEELEAHLLEHYPYVTHVNLAGHSLGGRVVVSALRKLASHPESCELIIGDVLLMAAAVEVSAGEAQALKGCTAGRLINAYSKSDAVLLMNVDETCLGRHEVPHFENVAMAEFGHRDYWPKLHDVLLRTRFAGFEGQQLGAVTQQDPVRNDTLLYGLLQSAPNEVLEQGIKHLKTSSWISFDDKQPLYSFTQELQLLGGHCLANFTRGRGIAYAEVLDMLVSHFDLGNDRQTCAAVVELEALLIRQVFDNAFPDGHAFSRSPIAAVKAMSADTYFRHVDALAERLTLASYLKTPASPLEVETSQGLVVTPGEFKFPEITSWNVVSALPDLLSKSAVGRWVTNLKTALKPGYSALVPAVAVVFFARVHWGNERGFKL</sequence>
<protein>
    <recommendedName>
        <fullName evidence="7">DUF726 domain-containing protein</fullName>
    </recommendedName>
</protein>
<dbReference type="PANTHER" id="PTHR17920">
    <property type="entry name" value="TRANSMEMBRANE AND COILED-COIL DOMAIN-CONTAINING PROTEIN 4 TMCO4"/>
    <property type="match status" value="1"/>
</dbReference>
<dbReference type="InterPro" id="IPR007941">
    <property type="entry name" value="DUF726"/>
</dbReference>
<dbReference type="Gene3D" id="3.40.50.1820">
    <property type="entry name" value="alpha/beta hydrolase"/>
    <property type="match status" value="1"/>
</dbReference>
<evidence type="ECO:0000256" key="3">
    <source>
        <dbReference type="ARBA" id="ARBA00022989"/>
    </source>
</evidence>
<keyword evidence="4" id="KW-0472">Membrane</keyword>
<evidence type="ECO:0000313" key="6">
    <source>
        <dbReference type="Proteomes" id="UP000245431"/>
    </source>
</evidence>
<dbReference type="SUPFAM" id="SSF53474">
    <property type="entry name" value="alpha/beta-Hydrolases"/>
    <property type="match status" value="1"/>
</dbReference>
<proteinExistence type="predicted"/>
<gene>
    <name evidence="5" type="ORF">PVE_R1G5136</name>
</gene>
<dbReference type="GO" id="GO:0016020">
    <property type="term" value="C:membrane"/>
    <property type="evidence" value="ECO:0007669"/>
    <property type="project" value="UniProtKB-SubCell"/>
</dbReference>
<evidence type="ECO:0000256" key="2">
    <source>
        <dbReference type="ARBA" id="ARBA00022692"/>
    </source>
</evidence>
<dbReference type="Proteomes" id="UP000245431">
    <property type="component" value="Chromosome PVE_r1"/>
</dbReference>
<dbReference type="Pfam" id="PF05277">
    <property type="entry name" value="DUF726"/>
    <property type="match status" value="1"/>
</dbReference>
<dbReference type="AlphaFoldDB" id="A0A1D3K3X0"/>
<accession>A0A1D3K3X0</accession>
<dbReference type="EMBL" id="LT599583">
    <property type="protein sequence ID" value="SBW83017.1"/>
    <property type="molecule type" value="Genomic_DNA"/>
</dbReference>
<evidence type="ECO:0008006" key="7">
    <source>
        <dbReference type="Google" id="ProtNLM"/>
    </source>
</evidence>
<dbReference type="PANTHER" id="PTHR17920:SF3">
    <property type="entry name" value="TRANSMEMBRANE AND COILED-COIL DOMAIN-CONTAINING PROTEIN 4"/>
    <property type="match status" value="1"/>
</dbReference>
<keyword evidence="3" id="KW-1133">Transmembrane helix</keyword>
<evidence type="ECO:0000313" key="5">
    <source>
        <dbReference type="EMBL" id="SBW83017.1"/>
    </source>
</evidence>
<comment type="subcellular location">
    <subcellularLocation>
        <location evidence="1">Membrane</location>
        <topology evidence="1">Multi-pass membrane protein</topology>
    </subcellularLocation>
</comment>
<dbReference type="RefSeq" id="WP_017847393.1">
    <property type="nucleotide sequence ID" value="NZ_AOUH01000021.1"/>
</dbReference>
<keyword evidence="2" id="KW-0812">Transmembrane</keyword>
<evidence type="ECO:0000256" key="4">
    <source>
        <dbReference type="ARBA" id="ARBA00023136"/>
    </source>
</evidence>
<evidence type="ECO:0000256" key="1">
    <source>
        <dbReference type="ARBA" id="ARBA00004141"/>
    </source>
</evidence>